<evidence type="ECO:0000313" key="2">
    <source>
        <dbReference type="Proteomes" id="UP001170481"/>
    </source>
</evidence>
<dbReference type="Proteomes" id="UP001170481">
    <property type="component" value="Unassembled WGS sequence"/>
</dbReference>
<dbReference type="RefSeq" id="WP_303595030.1">
    <property type="nucleotide sequence ID" value="NZ_JAUORK010000023.1"/>
</dbReference>
<dbReference type="EMBL" id="JAUORK010000023">
    <property type="protein sequence ID" value="MDO6673364.1"/>
    <property type="molecule type" value="Genomic_DNA"/>
</dbReference>
<reference evidence="1" key="1">
    <citation type="submission" date="2023-07" db="EMBL/GenBank/DDBJ databases">
        <title>Genome content predicts the carbon catabolic preferences of heterotrophic bacteria.</title>
        <authorList>
            <person name="Gralka M."/>
        </authorList>
    </citation>
    <scope>NUCLEOTIDE SEQUENCE</scope>
    <source>
        <strain evidence="1">C2R13</strain>
    </source>
</reference>
<gene>
    <name evidence="1" type="ORF">Q4535_14720</name>
</gene>
<accession>A0AAP4U0W8</accession>
<proteinExistence type="predicted"/>
<dbReference type="AlphaFoldDB" id="A0AAP4U0W8"/>
<sequence length="188" mass="21337">MHEYEPATGDFPAFIAVETGEDSSLPLAIAWALPDGQMKHVLIQPDDEWLDGEMLELGDYSLDDLRSFGVSPLDVLKELEQDYYQTTLYTTGVMDDEQALARLFDAYNMDPFIEFAPAEGLYPELAPGDWARERNNMLFEQGLQPFRPDNEVLVMLAIHTRLRGDGVRGEQDIQGTGPDYEIDWEEDV</sequence>
<organism evidence="1 2">
    <name type="scientific">Cobetia amphilecti</name>
    <dbReference type="NCBI Taxonomy" id="1055104"/>
    <lineage>
        <taxon>Bacteria</taxon>
        <taxon>Pseudomonadati</taxon>
        <taxon>Pseudomonadota</taxon>
        <taxon>Gammaproteobacteria</taxon>
        <taxon>Oceanospirillales</taxon>
        <taxon>Halomonadaceae</taxon>
        <taxon>Cobetia</taxon>
    </lineage>
</organism>
<comment type="caution">
    <text evidence="1">The sequence shown here is derived from an EMBL/GenBank/DDBJ whole genome shotgun (WGS) entry which is preliminary data.</text>
</comment>
<name>A0AAP4U0W8_9GAMM</name>
<protein>
    <submittedName>
        <fullName evidence="1">Uncharacterized protein</fullName>
    </submittedName>
</protein>
<evidence type="ECO:0000313" key="1">
    <source>
        <dbReference type="EMBL" id="MDO6673364.1"/>
    </source>
</evidence>